<evidence type="ECO:0000313" key="2">
    <source>
        <dbReference type="Proteomes" id="UP000190508"/>
    </source>
</evidence>
<dbReference type="EMBL" id="CP066343">
    <property type="protein sequence ID" value="UVG60422.1"/>
    <property type="molecule type" value="Genomic_DNA"/>
</dbReference>
<organism evidence="1 2">
    <name type="scientific">Xanthomonas citri pv. durantae</name>
    <dbReference type="NCBI Taxonomy" id="487862"/>
    <lineage>
        <taxon>Bacteria</taxon>
        <taxon>Pseudomonadati</taxon>
        <taxon>Pseudomonadota</taxon>
        <taxon>Gammaproteobacteria</taxon>
        <taxon>Lysobacterales</taxon>
        <taxon>Lysobacteraceae</taxon>
        <taxon>Xanthomonas</taxon>
    </lineage>
</organism>
<sequence>MDLRAFIATSISSARLGDLLFFDSQWHIKVEIPGDGKYLLNLTGDFDGKLIRFFNDSSERCNVLNEGYQWEPYAEIQLGTQPAPAHLSGVVSEKGLAIACFTDDKKFFFSTTGSKESPATRGNLVFSQWSIRIRRLADAESWFLTSVGSKAKTT</sequence>
<proteinExistence type="predicted"/>
<dbReference type="Proteomes" id="UP000190508">
    <property type="component" value="Chromosome"/>
</dbReference>
<reference evidence="1" key="1">
    <citation type="submission" date="2020-12" db="EMBL/GenBank/DDBJ databases">
        <title>Complete genome investigation of Xanthomonas citri pv. durantae LMG696.</title>
        <authorList>
            <person name="Rana R."/>
            <person name="Bansal K."/>
            <person name="Patil P.B."/>
        </authorList>
    </citation>
    <scope>NUCLEOTIDE SEQUENCE</scope>
    <source>
        <strain evidence="1">LMG696</strain>
    </source>
</reference>
<dbReference type="RefSeq" id="WP_134955100.1">
    <property type="nucleotide sequence ID" value="NZ_CP066343.1"/>
</dbReference>
<gene>
    <name evidence="1" type="ORF">Xdur_008625</name>
</gene>
<name>A0A9X9NCV1_XANCI</name>
<evidence type="ECO:0000313" key="1">
    <source>
        <dbReference type="EMBL" id="UVG60422.1"/>
    </source>
</evidence>
<protein>
    <submittedName>
        <fullName evidence="1">Uncharacterized protein</fullName>
    </submittedName>
</protein>
<accession>A0A9X9NCV1</accession>
<dbReference type="AlphaFoldDB" id="A0A9X9NCV1"/>